<dbReference type="AlphaFoldDB" id="A0A4R2GS27"/>
<feature type="signal peptide" evidence="1">
    <location>
        <begin position="1"/>
        <end position="21"/>
    </location>
</feature>
<evidence type="ECO:0000313" key="2">
    <source>
        <dbReference type="EMBL" id="TCO12716.1"/>
    </source>
</evidence>
<dbReference type="EMBL" id="SLWL01000008">
    <property type="protein sequence ID" value="TCO12716.1"/>
    <property type="molecule type" value="Genomic_DNA"/>
</dbReference>
<sequence length="315" mass="34399">MNRLRAVTLGLFLGCATAALAQAPAAPAPAAAPAAPVDAEATRAVIARLNPYVALLNRTMRATDSIARYESWVNMNTGPTGKERIIYGLYSLYDVRGEIDKAKAAIAMPPPMPALDAAIADYIKAYETLAPLVTEADGYYTRKDYTDDKMAGGKELHARLAPAMAAFRKERARVDALLAVEKAKADAAELALIEQTEGKKARWQVANVMLRARQAVDLFPSQNRPVVDMPAFEAAVLAYAAAVKEMDAYSAANPGSFFVFESRPRDFLGKLRTFRDKLQKSKGDARKGAGRDLDWLVRDYNMMVSTSRDATRFAK</sequence>
<dbReference type="RefSeq" id="WP_245514344.1">
    <property type="nucleotide sequence ID" value="NZ_JBHUNN010000001.1"/>
</dbReference>
<organism evidence="2 3">
    <name type="scientific">Camelimonas lactis</name>
    <dbReference type="NCBI Taxonomy" id="659006"/>
    <lineage>
        <taxon>Bacteria</taxon>
        <taxon>Pseudomonadati</taxon>
        <taxon>Pseudomonadota</taxon>
        <taxon>Alphaproteobacteria</taxon>
        <taxon>Hyphomicrobiales</taxon>
        <taxon>Chelatococcaceae</taxon>
        <taxon>Camelimonas</taxon>
    </lineage>
</organism>
<comment type="caution">
    <text evidence="2">The sequence shown here is derived from an EMBL/GenBank/DDBJ whole genome shotgun (WGS) entry which is preliminary data.</text>
</comment>
<name>A0A4R2GS27_9HYPH</name>
<accession>A0A4R2GS27</accession>
<reference evidence="2 3" key="1">
    <citation type="submission" date="2019-03" db="EMBL/GenBank/DDBJ databases">
        <title>Genomic Encyclopedia of Type Strains, Phase IV (KMG-IV): sequencing the most valuable type-strain genomes for metagenomic binning, comparative biology and taxonomic classification.</title>
        <authorList>
            <person name="Goeker M."/>
        </authorList>
    </citation>
    <scope>NUCLEOTIDE SEQUENCE [LARGE SCALE GENOMIC DNA]</scope>
    <source>
        <strain evidence="2 3">DSM 22958</strain>
    </source>
</reference>
<keyword evidence="3" id="KW-1185">Reference proteome</keyword>
<dbReference type="Pfam" id="PF12889">
    <property type="entry name" value="DUF3829"/>
    <property type="match status" value="1"/>
</dbReference>
<evidence type="ECO:0000313" key="3">
    <source>
        <dbReference type="Proteomes" id="UP000294881"/>
    </source>
</evidence>
<proteinExistence type="predicted"/>
<evidence type="ECO:0000256" key="1">
    <source>
        <dbReference type="SAM" id="SignalP"/>
    </source>
</evidence>
<gene>
    <name evidence="2" type="ORF">EV666_10839</name>
</gene>
<feature type="chain" id="PRO_5020946931" evidence="1">
    <location>
        <begin position="22"/>
        <end position="315"/>
    </location>
</feature>
<keyword evidence="1" id="KW-0732">Signal</keyword>
<dbReference type="InterPro" id="IPR024291">
    <property type="entry name" value="DUF3829"/>
</dbReference>
<dbReference type="Proteomes" id="UP000294881">
    <property type="component" value="Unassembled WGS sequence"/>
</dbReference>
<protein>
    <submittedName>
        <fullName evidence="2">Uncharacterized protein DUF3829</fullName>
    </submittedName>
</protein>